<feature type="transmembrane region" description="Helical" evidence="2">
    <location>
        <begin position="99"/>
        <end position="120"/>
    </location>
</feature>
<evidence type="ECO:0000256" key="2">
    <source>
        <dbReference type="SAM" id="Phobius"/>
    </source>
</evidence>
<dbReference type="Proteomes" id="UP001390339">
    <property type="component" value="Unassembled WGS sequence"/>
</dbReference>
<gene>
    <name evidence="3" type="ORF">PGQ11_005844</name>
</gene>
<evidence type="ECO:0000256" key="1">
    <source>
        <dbReference type="SAM" id="MobiDB-lite"/>
    </source>
</evidence>
<keyword evidence="2" id="KW-0472">Membrane</keyword>
<sequence length="138" mass="15225">MAQVQEAKQQPAWVASTAVTVRIRNRPTRSPKSSSAKSSPHGPTVGLNMTFDPSVDTMSPEQLALVVDVAEKHQILEMHYGLAQSARISARVLARRKAMLVDTVLICILGILFVVVWSFVKAWSHLHAPWATNRLDAE</sequence>
<evidence type="ECO:0000313" key="4">
    <source>
        <dbReference type="Proteomes" id="UP001390339"/>
    </source>
</evidence>
<name>A0ABR2ISE4_9PEZI</name>
<dbReference type="EMBL" id="JAPCWZ010000004">
    <property type="protein sequence ID" value="KAK8867266.1"/>
    <property type="molecule type" value="Genomic_DNA"/>
</dbReference>
<feature type="region of interest" description="Disordered" evidence="1">
    <location>
        <begin position="23"/>
        <end position="49"/>
    </location>
</feature>
<keyword evidence="2" id="KW-0812">Transmembrane</keyword>
<keyword evidence="2" id="KW-1133">Transmembrane helix</keyword>
<evidence type="ECO:0008006" key="5">
    <source>
        <dbReference type="Google" id="ProtNLM"/>
    </source>
</evidence>
<comment type="caution">
    <text evidence="3">The sequence shown here is derived from an EMBL/GenBank/DDBJ whole genome shotgun (WGS) entry which is preliminary data.</text>
</comment>
<proteinExistence type="predicted"/>
<evidence type="ECO:0000313" key="3">
    <source>
        <dbReference type="EMBL" id="KAK8867266.1"/>
    </source>
</evidence>
<organism evidence="3 4">
    <name type="scientific">Apiospora arundinis</name>
    <dbReference type="NCBI Taxonomy" id="335852"/>
    <lineage>
        <taxon>Eukaryota</taxon>
        <taxon>Fungi</taxon>
        <taxon>Dikarya</taxon>
        <taxon>Ascomycota</taxon>
        <taxon>Pezizomycotina</taxon>
        <taxon>Sordariomycetes</taxon>
        <taxon>Xylariomycetidae</taxon>
        <taxon>Amphisphaeriales</taxon>
        <taxon>Apiosporaceae</taxon>
        <taxon>Apiospora</taxon>
    </lineage>
</organism>
<protein>
    <recommendedName>
        <fullName evidence="5">Transmembrane protein</fullName>
    </recommendedName>
</protein>
<accession>A0ABR2ISE4</accession>
<feature type="compositionally biased region" description="Low complexity" evidence="1">
    <location>
        <begin position="30"/>
        <end position="40"/>
    </location>
</feature>
<keyword evidence="4" id="KW-1185">Reference proteome</keyword>
<reference evidence="3 4" key="1">
    <citation type="journal article" date="2024" name="IMA Fungus">
        <title>Apiospora arundinis, a panoply of carbohydrate-active enzymes and secondary metabolites.</title>
        <authorList>
            <person name="Sorensen T."/>
            <person name="Petersen C."/>
            <person name="Muurmann A.T."/>
            <person name="Christiansen J.V."/>
            <person name="Brundto M.L."/>
            <person name="Overgaard C.K."/>
            <person name="Boysen A.T."/>
            <person name="Wollenberg R.D."/>
            <person name="Larsen T.O."/>
            <person name="Sorensen J.L."/>
            <person name="Nielsen K.L."/>
            <person name="Sondergaard T.E."/>
        </authorList>
    </citation>
    <scope>NUCLEOTIDE SEQUENCE [LARGE SCALE GENOMIC DNA]</scope>
    <source>
        <strain evidence="3 4">AAU 773</strain>
    </source>
</reference>